<evidence type="ECO:0000313" key="1">
    <source>
        <dbReference type="EMBL" id="PKI75055.1"/>
    </source>
</evidence>
<gene>
    <name evidence="1" type="ORF">CRG98_004529</name>
</gene>
<accession>A0A2I0L2X8</accession>
<reference evidence="1 2" key="1">
    <citation type="submission" date="2017-11" db="EMBL/GenBank/DDBJ databases">
        <title>De-novo sequencing of pomegranate (Punica granatum L.) genome.</title>
        <authorList>
            <person name="Akparov Z."/>
            <person name="Amiraslanov A."/>
            <person name="Hajiyeva S."/>
            <person name="Abbasov M."/>
            <person name="Kaur K."/>
            <person name="Hamwieh A."/>
            <person name="Solovyev V."/>
            <person name="Salamov A."/>
            <person name="Braich B."/>
            <person name="Kosarev P."/>
            <person name="Mahmoud A."/>
            <person name="Hajiyev E."/>
            <person name="Babayeva S."/>
            <person name="Izzatullayeva V."/>
            <person name="Mammadov A."/>
            <person name="Mammadov A."/>
            <person name="Sharifova S."/>
            <person name="Ojaghi J."/>
            <person name="Eynullazada K."/>
            <person name="Bayramov B."/>
            <person name="Abdulazimova A."/>
            <person name="Shahmuradov I."/>
        </authorList>
    </citation>
    <scope>NUCLEOTIDE SEQUENCE [LARGE SCALE GENOMIC DNA]</scope>
    <source>
        <strain evidence="2">cv. AG2017</strain>
        <tissue evidence="1">Leaf</tissue>
    </source>
</reference>
<name>A0A2I0L2X8_PUNGR</name>
<organism evidence="1 2">
    <name type="scientific">Punica granatum</name>
    <name type="common">Pomegranate</name>
    <dbReference type="NCBI Taxonomy" id="22663"/>
    <lineage>
        <taxon>Eukaryota</taxon>
        <taxon>Viridiplantae</taxon>
        <taxon>Streptophyta</taxon>
        <taxon>Embryophyta</taxon>
        <taxon>Tracheophyta</taxon>
        <taxon>Spermatophyta</taxon>
        <taxon>Magnoliopsida</taxon>
        <taxon>eudicotyledons</taxon>
        <taxon>Gunneridae</taxon>
        <taxon>Pentapetalae</taxon>
        <taxon>rosids</taxon>
        <taxon>malvids</taxon>
        <taxon>Myrtales</taxon>
        <taxon>Lythraceae</taxon>
        <taxon>Punica</taxon>
    </lineage>
</organism>
<comment type="caution">
    <text evidence="1">The sequence shown here is derived from an EMBL/GenBank/DDBJ whole genome shotgun (WGS) entry which is preliminary data.</text>
</comment>
<proteinExistence type="predicted"/>
<dbReference type="AlphaFoldDB" id="A0A2I0L2X8"/>
<dbReference type="EMBL" id="PGOL01000186">
    <property type="protein sequence ID" value="PKI75055.1"/>
    <property type="molecule type" value="Genomic_DNA"/>
</dbReference>
<protein>
    <submittedName>
        <fullName evidence="1">Uncharacterized protein</fullName>
    </submittedName>
</protein>
<sequence length="110" mass="12341">MSLLIGPNKWKEKQANGYYVAEHLGSFQEFINQLTNVKVMFDDEIQALLLFNSLLDDWGTLVVSLNDSAPNKLSIEIIKDSLSIRRPGDKCKAFILNQRPSLSKIAGETS</sequence>
<dbReference type="Proteomes" id="UP000233551">
    <property type="component" value="Unassembled WGS sequence"/>
</dbReference>
<evidence type="ECO:0000313" key="2">
    <source>
        <dbReference type="Proteomes" id="UP000233551"/>
    </source>
</evidence>
<keyword evidence="2" id="KW-1185">Reference proteome</keyword>